<feature type="domain" description="Sushi" evidence="7">
    <location>
        <begin position="122"/>
        <end position="179"/>
    </location>
</feature>
<comment type="caution">
    <text evidence="8">The sequence shown here is derived from an EMBL/GenBank/DDBJ whole genome shotgun (WGS) entry which is preliminary data.</text>
</comment>
<proteinExistence type="predicted"/>
<evidence type="ECO:0000256" key="3">
    <source>
        <dbReference type="ARBA" id="ARBA00023157"/>
    </source>
</evidence>
<evidence type="ECO:0000256" key="6">
    <source>
        <dbReference type="SAM" id="Phobius"/>
    </source>
</evidence>
<keyword evidence="6" id="KW-0812">Transmembrane</keyword>
<dbReference type="PROSITE" id="PS50923">
    <property type="entry name" value="SUSHI"/>
    <property type="match status" value="1"/>
</dbReference>
<dbReference type="Pfam" id="PF00084">
    <property type="entry name" value="Sushi"/>
    <property type="match status" value="2"/>
</dbReference>
<evidence type="ECO:0000259" key="7">
    <source>
        <dbReference type="PROSITE" id="PS50923"/>
    </source>
</evidence>
<feature type="transmembrane region" description="Helical" evidence="6">
    <location>
        <begin position="256"/>
        <end position="277"/>
    </location>
</feature>
<dbReference type="CDD" id="cd00033">
    <property type="entry name" value="CCP"/>
    <property type="match status" value="2"/>
</dbReference>
<gene>
    <name evidence="8" type="ORF">NP493_3g10000</name>
</gene>
<dbReference type="InterPro" id="IPR050350">
    <property type="entry name" value="Compl-Cell_Adhes-Reg"/>
</dbReference>
<organism evidence="8 9">
    <name type="scientific">Ridgeia piscesae</name>
    <name type="common">Tubeworm</name>
    <dbReference type="NCBI Taxonomy" id="27915"/>
    <lineage>
        <taxon>Eukaryota</taxon>
        <taxon>Metazoa</taxon>
        <taxon>Spiralia</taxon>
        <taxon>Lophotrochozoa</taxon>
        <taxon>Annelida</taxon>
        <taxon>Polychaeta</taxon>
        <taxon>Sedentaria</taxon>
        <taxon>Canalipalpata</taxon>
        <taxon>Sabellida</taxon>
        <taxon>Siboglinidae</taxon>
        <taxon>Ridgeia</taxon>
    </lineage>
</organism>
<reference evidence="8" key="1">
    <citation type="journal article" date="2023" name="Mol. Biol. Evol.">
        <title>Third-Generation Sequencing Reveals the Adaptive Role of the Epigenome in Three Deep-Sea Polychaetes.</title>
        <authorList>
            <person name="Perez M."/>
            <person name="Aroh O."/>
            <person name="Sun Y."/>
            <person name="Lan Y."/>
            <person name="Juniper S.K."/>
            <person name="Young C.R."/>
            <person name="Angers B."/>
            <person name="Qian P.Y."/>
        </authorList>
    </citation>
    <scope>NUCLEOTIDE SEQUENCE</scope>
    <source>
        <strain evidence="8">R07B-5</strain>
    </source>
</reference>
<evidence type="ECO:0000313" key="8">
    <source>
        <dbReference type="EMBL" id="KAK2194052.1"/>
    </source>
</evidence>
<dbReference type="EMBL" id="JAODUO010000003">
    <property type="protein sequence ID" value="KAK2194052.1"/>
    <property type="molecule type" value="Genomic_DNA"/>
</dbReference>
<keyword evidence="1 5" id="KW-0768">Sushi</keyword>
<dbReference type="Gene3D" id="2.10.70.10">
    <property type="entry name" value="Complement Module, domain 1"/>
    <property type="match status" value="2"/>
</dbReference>
<keyword evidence="6" id="KW-1133">Transmembrane helix</keyword>
<dbReference type="AlphaFoldDB" id="A0AAD9ULV4"/>
<evidence type="ECO:0000256" key="1">
    <source>
        <dbReference type="ARBA" id="ARBA00022659"/>
    </source>
</evidence>
<keyword evidence="9" id="KW-1185">Reference proteome</keyword>
<sequence length="393" mass="42330">MCIVTEQACPSIENVEEICGLRLKETCKVVCKARHHAVVPKITCVKGLVWNADVSLLCEEDRMCRLLPTPDNAKVDCTGEGYPGDMCVHTCLDNYTAVSGDRHRKCNSTPLWTGQPLVCRVKTCPVSITNGKFDASCKFYVGQACDYTCSDGYLKTTNMTVSCQFNQIWNTEVSRLCKATGKHHAKGNIGITVGIVVVVLLLIAIIVAALFLVWRQPSSLSGGKSVVISNWTTLFLVWSLLPYLEVSLRISPTGQSSSLSGGKLLVISNWTAFFLVWRQVKTTSVYRESSSPDINGTSSYDTPGATPGNLSPTYSVDHGSVNLDGSIAFDNPAYGTLPPKRTEGATAAPGDVGVEVVTTPEQTACANPLFGIKEKDKTLLLDDVGAPHPDTSA</sequence>
<dbReference type="InterPro" id="IPR000436">
    <property type="entry name" value="Sushi_SCR_CCP_dom"/>
</dbReference>
<keyword evidence="4" id="KW-0325">Glycoprotein</keyword>
<feature type="transmembrane region" description="Helical" evidence="6">
    <location>
        <begin position="189"/>
        <end position="214"/>
    </location>
</feature>
<dbReference type="PANTHER" id="PTHR19325">
    <property type="entry name" value="COMPLEMENT COMPONENT-RELATED SUSHI DOMAIN-CONTAINING"/>
    <property type="match status" value="1"/>
</dbReference>
<name>A0AAD9ULV4_RIDPI</name>
<protein>
    <recommendedName>
        <fullName evidence="7">Sushi domain-containing protein</fullName>
    </recommendedName>
</protein>
<evidence type="ECO:0000256" key="4">
    <source>
        <dbReference type="ARBA" id="ARBA00023180"/>
    </source>
</evidence>
<accession>A0AAD9ULV4</accession>
<feature type="transmembrane region" description="Helical" evidence="6">
    <location>
        <begin position="226"/>
        <end position="244"/>
    </location>
</feature>
<dbReference type="SUPFAM" id="SSF57535">
    <property type="entry name" value="Complement control module/SCR domain"/>
    <property type="match status" value="2"/>
</dbReference>
<comment type="caution">
    <text evidence="5">Lacks conserved residue(s) required for the propagation of feature annotation.</text>
</comment>
<evidence type="ECO:0000313" key="9">
    <source>
        <dbReference type="Proteomes" id="UP001209878"/>
    </source>
</evidence>
<dbReference type="PANTHER" id="PTHR19325:SF560">
    <property type="entry name" value="SUSHI, VON WILLEBRAND FACTOR TYPE A, EGF AND PENTRAXIN DOMAIN-CONTAINING PROTEIN 1"/>
    <property type="match status" value="1"/>
</dbReference>
<dbReference type="InterPro" id="IPR035976">
    <property type="entry name" value="Sushi/SCR/CCP_sf"/>
</dbReference>
<keyword evidence="2" id="KW-0677">Repeat</keyword>
<keyword evidence="6" id="KW-0472">Membrane</keyword>
<evidence type="ECO:0000256" key="2">
    <source>
        <dbReference type="ARBA" id="ARBA00022737"/>
    </source>
</evidence>
<keyword evidence="3" id="KW-1015">Disulfide bond</keyword>
<evidence type="ECO:0000256" key="5">
    <source>
        <dbReference type="PROSITE-ProRule" id="PRU00302"/>
    </source>
</evidence>
<dbReference type="Proteomes" id="UP001209878">
    <property type="component" value="Unassembled WGS sequence"/>
</dbReference>
<dbReference type="SMART" id="SM00032">
    <property type="entry name" value="CCP"/>
    <property type="match status" value="3"/>
</dbReference>